<gene>
    <name evidence="1" type="ORF">NEOLI_003968</name>
</gene>
<dbReference type="EMBL" id="LXFE01000195">
    <property type="protein sequence ID" value="OLL26381.1"/>
    <property type="molecule type" value="Genomic_DNA"/>
</dbReference>
<protein>
    <submittedName>
        <fullName evidence="1">Uncharacterized protein</fullName>
    </submittedName>
</protein>
<name>A0A1U7LV37_NEOID</name>
<evidence type="ECO:0000313" key="2">
    <source>
        <dbReference type="Proteomes" id="UP000186594"/>
    </source>
</evidence>
<sequence length="182" mass="21078">MKLGPLHITIASCLSSMAALKGSQKYLAVQDTFAWIWEEAYQTHFPAPRNYFNLEEVKQFTYEKYKRFCNMSGMLPATHRIPDLEILYPDAILFMPKRRLFHRHPEIIARGRNPQTGKWSTIYTIDQTTGSKTANKWIDSPQGRAYMELELALELSLGTGDQPPKTYIVCKLPHNPHRKHTK</sequence>
<dbReference type="AlphaFoldDB" id="A0A1U7LV37"/>
<comment type="caution">
    <text evidence="1">The sequence shown here is derived from an EMBL/GenBank/DDBJ whole genome shotgun (WGS) entry which is preliminary data.</text>
</comment>
<dbReference type="Proteomes" id="UP000186594">
    <property type="component" value="Unassembled WGS sequence"/>
</dbReference>
<organism evidence="1 2">
    <name type="scientific">Neolecta irregularis (strain DAH-3)</name>
    <dbReference type="NCBI Taxonomy" id="1198029"/>
    <lineage>
        <taxon>Eukaryota</taxon>
        <taxon>Fungi</taxon>
        <taxon>Dikarya</taxon>
        <taxon>Ascomycota</taxon>
        <taxon>Taphrinomycotina</taxon>
        <taxon>Neolectales</taxon>
        <taxon>Neolectaceae</taxon>
        <taxon>Neolecta</taxon>
    </lineage>
</organism>
<keyword evidence="2" id="KW-1185">Reference proteome</keyword>
<reference evidence="1 2" key="1">
    <citation type="submission" date="2016-04" db="EMBL/GenBank/DDBJ databases">
        <title>Evolutionary innovation and constraint leading to complex multicellularity in the Ascomycota.</title>
        <authorList>
            <person name="Cisse O."/>
            <person name="Nguyen A."/>
            <person name="Hewitt D.A."/>
            <person name="Jedd G."/>
            <person name="Stajich J.E."/>
        </authorList>
    </citation>
    <scope>NUCLEOTIDE SEQUENCE [LARGE SCALE GENOMIC DNA]</scope>
    <source>
        <strain evidence="1 2">DAH-3</strain>
    </source>
</reference>
<accession>A0A1U7LV37</accession>
<proteinExistence type="predicted"/>
<evidence type="ECO:0000313" key="1">
    <source>
        <dbReference type="EMBL" id="OLL26381.1"/>
    </source>
</evidence>